<gene>
    <name evidence="1" type="ordered locus">BN6_33380</name>
</gene>
<accession>K0JSI4</accession>
<dbReference type="AlphaFoldDB" id="K0JSI4"/>
<protein>
    <recommendedName>
        <fullName evidence="3">Transposase</fullName>
    </recommendedName>
</protein>
<keyword evidence="2" id="KW-1185">Reference proteome</keyword>
<reference evidence="1 2" key="1">
    <citation type="journal article" date="2012" name="BMC Genomics">
        <title>Complete genome sequence of Saccharothrix espanaensis DSM 44229T and comparison to the other completely sequenced Pseudonocardiaceae.</title>
        <authorList>
            <person name="Strobel T."/>
            <person name="Al-Dilaimi A."/>
            <person name="Blom J."/>
            <person name="Gessner A."/>
            <person name="Kalinowski J."/>
            <person name="Luzhetska M."/>
            <person name="Puhler A."/>
            <person name="Szczepanowski R."/>
            <person name="Bechthold A."/>
            <person name="Ruckert C."/>
        </authorList>
    </citation>
    <scope>NUCLEOTIDE SEQUENCE [LARGE SCALE GENOMIC DNA]</scope>
    <source>
        <strain evidence="2">ATCC 51144 / DSM 44229 / JCM 9112 / NBRC 15066 / NRRL 15764</strain>
    </source>
</reference>
<sequence>MRRAVSKCSDPGDSSWLYRVERWFAELSTKRLRRGVHSSAAALEADIHDRIATRNSNPKPYVWTRAETRSSNASTDS</sequence>
<dbReference type="KEGG" id="sesp:BN6_33380"/>
<proteinExistence type="predicted"/>
<dbReference type="PATRIC" id="fig|1179773.3.peg.3340"/>
<dbReference type="eggNOG" id="COG3335">
    <property type="taxonomic scope" value="Bacteria"/>
</dbReference>
<dbReference type="Proteomes" id="UP000006281">
    <property type="component" value="Chromosome"/>
</dbReference>
<organism evidence="1 2">
    <name type="scientific">Saccharothrix espanaensis (strain ATCC 51144 / DSM 44229 / JCM 9112 / NBRC 15066 / NRRL 15764)</name>
    <dbReference type="NCBI Taxonomy" id="1179773"/>
    <lineage>
        <taxon>Bacteria</taxon>
        <taxon>Bacillati</taxon>
        <taxon>Actinomycetota</taxon>
        <taxon>Actinomycetes</taxon>
        <taxon>Pseudonocardiales</taxon>
        <taxon>Pseudonocardiaceae</taxon>
        <taxon>Saccharothrix</taxon>
    </lineage>
</organism>
<dbReference type="HOGENOM" id="CLU_2635919_0_0_11"/>
<evidence type="ECO:0008006" key="3">
    <source>
        <dbReference type="Google" id="ProtNLM"/>
    </source>
</evidence>
<evidence type="ECO:0000313" key="2">
    <source>
        <dbReference type="Proteomes" id="UP000006281"/>
    </source>
</evidence>
<name>K0JSI4_SACES</name>
<dbReference type="STRING" id="1179773.BN6_33380"/>
<evidence type="ECO:0000313" key="1">
    <source>
        <dbReference type="EMBL" id="CCH30640.1"/>
    </source>
</evidence>
<dbReference type="EMBL" id="HE804045">
    <property type="protein sequence ID" value="CCH30640.1"/>
    <property type="molecule type" value="Genomic_DNA"/>
</dbReference>